<feature type="compositionally biased region" description="Polar residues" evidence="1">
    <location>
        <begin position="452"/>
        <end position="472"/>
    </location>
</feature>
<evidence type="ECO:0000313" key="2">
    <source>
        <dbReference type="EMBL" id="KAF3287717.1"/>
    </source>
</evidence>
<feature type="region of interest" description="Disordered" evidence="1">
    <location>
        <begin position="581"/>
        <end position="614"/>
    </location>
</feature>
<feature type="compositionally biased region" description="Basic and acidic residues" evidence="1">
    <location>
        <begin position="473"/>
        <end position="483"/>
    </location>
</feature>
<dbReference type="Proteomes" id="UP000474640">
    <property type="component" value="Unassembled WGS sequence"/>
</dbReference>
<feature type="region of interest" description="Disordered" evidence="1">
    <location>
        <begin position="417"/>
        <end position="549"/>
    </location>
</feature>
<evidence type="ECO:0000313" key="3">
    <source>
        <dbReference type="Proteomes" id="UP000474640"/>
    </source>
</evidence>
<gene>
    <name evidence="2" type="ORF">TWF970_007425</name>
</gene>
<accession>A0A7C8RHW1</accession>
<dbReference type="OrthoDB" id="5401172at2759"/>
<comment type="caution">
    <text evidence="2">The sequence shown here is derived from an EMBL/GenBank/DDBJ whole genome shotgun (WGS) entry which is preliminary data.</text>
</comment>
<name>A0A7C8RHW1_ORBOL</name>
<dbReference type="AlphaFoldDB" id="A0A7C8RHW1"/>
<feature type="compositionally biased region" description="Basic and acidic residues" evidence="1">
    <location>
        <begin position="508"/>
        <end position="518"/>
    </location>
</feature>
<feature type="compositionally biased region" description="Polar residues" evidence="1">
    <location>
        <begin position="537"/>
        <end position="549"/>
    </location>
</feature>
<dbReference type="EMBL" id="JAABOJ010000004">
    <property type="protein sequence ID" value="KAF3287717.1"/>
    <property type="molecule type" value="Genomic_DNA"/>
</dbReference>
<sequence>MPKQPLFPIITIKYRSAGLLFRWFRGTTVNCFTRTEVERIVVSSPITREEATQLYATLKTVSNRCKDGNFQDIYNSGVTFGQCQGSRLAFGDIFVRIDPPLLRYLGIWDGTKESTLQSNWMEGLSNLISGGNAVGILDSMTLRQESLMQLVLQGPRSEYMLHSVEKAVACGLNPAAFHLPYCLGEIPPLTENNVRIMALSEIILAPIAGLHVNVTRQEILKKRLIPYEGINLKFFDDVQMSPLMHALYTRRYSVVYAILVGKNPAWVVQTSKTALSDMLELPHRGGKLFGPIHVAAWTYVACESRSNCDTYATEIFSKLCQNPIQLASAIEIAINMENKKLVVPLCELAFTMIRSQSHYGVAYGLLGSVLLNKPWNGWGWGWRGDWQDEKWFILLVSLRKELKKIVIRDLAPLTQSPRAAETIRRSGDADKEPDISDREHNDKRIGYESQAELASTEDNGNRNSANTKASQQKRNETQNEKDGYGSAQGGKSFVNQQHKPMVDFDTLNESKPENDRQTRSSIGSNPAHPKNHIPSWGAQQRQWKVSGGKLSNGSGIMSLASKASASTASSGLSVISFGGMPFTQPRGRGLNFEKPALEEEPEFMDIDGIPTSPP</sequence>
<feature type="compositionally biased region" description="Basic and acidic residues" evidence="1">
    <location>
        <begin position="421"/>
        <end position="446"/>
    </location>
</feature>
<reference evidence="2 3" key="1">
    <citation type="submission" date="2020-01" db="EMBL/GenBank/DDBJ databases">
        <authorList>
            <person name="Palmer J.M."/>
        </authorList>
    </citation>
    <scope>NUCLEOTIDE SEQUENCE [LARGE SCALE GENOMIC DNA]</scope>
    <source>
        <strain evidence="2 3">TWF970</strain>
    </source>
</reference>
<organism evidence="2 3">
    <name type="scientific">Orbilia oligospora</name>
    <name type="common">Nematode-trapping fungus</name>
    <name type="synonym">Arthrobotrys oligospora</name>
    <dbReference type="NCBI Taxonomy" id="2813651"/>
    <lineage>
        <taxon>Eukaryota</taxon>
        <taxon>Fungi</taxon>
        <taxon>Dikarya</taxon>
        <taxon>Ascomycota</taxon>
        <taxon>Pezizomycotina</taxon>
        <taxon>Orbiliomycetes</taxon>
        <taxon>Orbiliales</taxon>
        <taxon>Orbiliaceae</taxon>
        <taxon>Orbilia</taxon>
    </lineage>
</organism>
<evidence type="ECO:0000256" key="1">
    <source>
        <dbReference type="SAM" id="MobiDB-lite"/>
    </source>
</evidence>
<proteinExistence type="predicted"/>
<protein>
    <submittedName>
        <fullName evidence="2">Uncharacterized protein</fullName>
    </submittedName>
</protein>